<evidence type="ECO:0000259" key="7">
    <source>
        <dbReference type="PROSITE" id="PS50850"/>
    </source>
</evidence>
<dbReference type="SUPFAM" id="SSF103473">
    <property type="entry name" value="MFS general substrate transporter"/>
    <property type="match status" value="1"/>
</dbReference>
<dbReference type="PROSITE" id="PS50850">
    <property type="entry name" value="MFS"/>
    <property type="match status" value="1"/>
</dbReference>
<feature type="transmembrane region" description="Helical" evidence="6">
    <location>
        <begin position="105"/>
        <end position="124"/>
    </location>
</feature>
<feature type="domain" description="Major facilitator superfamily (MFS) profile" evidence="7">
    <location>
        <begin position="39"/>
        <end position="451"/>
    </location>
</feature>
<feature type="transmembrane region" description="Helical" evidence="6">
    <location>
        <begin position="305"/>
        <end position="325"/>
    </location>
</feature>
<dbReference type="EMBL" id="WIUZ02000001">
    <property type="protein sequence ID" value="KAF9791937.1"/>
    <property type="molecule type" value="Genomic_DNA"/>
</dbReference>
<keyword evidence="3 6" id="KW-0812">Transmembrane</keyword>
<reference evidence="8" key="1">
    <citation type="journal article" date="2020" name="Nat. Commun.">
        <title>Large-scale genome sequencing of mycorrhizal fungi provides insights into the early evolution of symbiotic traits.</title>
        <authorList>
            <person name="Miyauchi S."/>
            <person name="Kiss E."/>
            <person name="Kuo A."/>
            <person name="Drula E."/>
            <person name="Kohler A."/>
            <person name="Sanchez-Garcia M."/>
            <person name="Morin E."/>
            <person name="Andreopoulos B."/>
            <person name="Barry K.W."/>
            <person name="Bonito G."/>
            <person name="Buee M."/>
            <person name="Carver A."/>
            <person name="Chen C."/>
            <person name="Cichocki N."/>
            <person name="Clum A."/>
            <person name="Culley D."/>
            <person name="Crous P.W."/>
            <person name="Fauchery L."/>
            <person name="Girlanda M."/>
            <person name="Hayes R.D."/>
            <person name="Keri Z."/>
            <person name="LaButti K."/>
            <person name="Lipzen A."/>
            <person name="Lombard V."/>
            <person name="Magnuson J."/>
            <person name="Maillard F."/>
            <person name="Murat C."/>
            <person name="Nolan M."/>
            <person name="Ohm R.A."/>
            <person name="Pangilinan J."/>
            <person name="Pereira M.F."/>
            <person name="Perotto S."/>
            <person name="Peter M."/>
            <person name="Pfister S."/>
            <person name="Riley R."/>
            <person name="Sitrit Y."/>
            <person name="Stielow J.B."/>
            <person name="Szollosi G."/>
            <person name="Zifcakova L."/>
            <person name="Stursova M."/>
            <person name="Spatafora J.W."/>
            <person name="Tedersoo L."/>
            <person name="Vaario L.M."/>
            <person name="Yamada A."/>
            <person name="Yan M."/>
            <person name="Wang P."/>
            <person name="Xu J."/>
            <person name="Bruns T."/>
            <person name="Baldrian P."/>
            <person name="Vilgalys R."/>
            <person name="Dunand C."/>
            <person name="Henrissat B."/>
            <person name="Grigoriev I.V."/>
            <person name="Hibbett D."/>
            <person name="Nagy L.G."/>
            <person name="Martin F.M."/>
        </authorList>
    </citation>
    <scope>NUCLEOTIDE SEQUENCE</scope>
    <source>
        <strain evidence="8">UH-Tt-Lm1</strain>
    </source>
</reference>
<evidence type="ECO:0000256" key="1">
    <source>
        <dbReference type="ARBA" id="ARBA00004141"/>
    </source>
</evidence>
<feature type="transmembrane region" description="Helical" evidence="6">
    <location>
        <begin position="80"/>
        <end position="98"/>
    </location>
</feature>
<evidence type="ECO:0000256" key="6">
    <source>
        <dbReference type="SAM" id="Phobius"/>
    </source>
</evidence>
<feature type="transmembrane region" description="Helical" evidence="6">
    <location>
        <begin position="357"/>
        <end position="379"/>
    </location>
</feature>
<evidence type="ECO:0000313" key="8">
    <source>
        <dbReference type="EMBL" id="KAF9791937.1"/>
    </source>
</evidence>
<dbReference type="InterPro" id="IPR036259">
    <property type="entry name" value="MFS_trans_sf"/>
</dbReference>
<dbReference type="GO" id="GO:0022857">
    <property type="term" value="F:transmembrane transporter activity"/>
    <property type="evidence" value="ECO:0007669"/>
    <property type="project" value="InterPro"/>
</dbReference>
<dbReference type="GO" id="GO:0016020">
    <property type="term" value="C:membrane"/>
    <property type="evidence" value="ECO:0007669"/>
    <property type="project" value="UniProtKB-SubCell"/>
</dbReference>
<dbReference type="InterPro" id="IPR020846">
    <property type="entry name" value="MFS_dom"/>
</dbReference>
<dbReference type="FunFam" id="1.20.1250.20:FF:000068">
    <property type="entry name" value="MFS general substrate transporter"/>
    <property type="match status" value="1"/>
</dbReference>
<protein>
    <submittedName>
        <fullName evidence="8">MFS transporter</fullName>
    </submittedName>
</protein>
<dbReference type="Proteomes" id="UP000736335">
    <property type="component" value="Unassembled WGS sequence"/>
</dbReference>
<dbReference type="PANTHER" id="PTHR43791:SF22">
    <property type="entry name" value="TRANSPORTER, PUTATIVE (AFU_ORTHOLOGUE AFUA_6G11320)-RELATED"/>
    <property type="match status" value="1"/>
</dbReference>
<keyword evidence="9" id="KW-1185">Reference proteome</keyword>
<evidence type="ECO:0000256" key="4">
    <source>
        <dbReference type="ARBA" id="ARBA00022989"/>
    </source>
</evidence>
<feature type="transmembrane region" description="Helical" evidence="6">
    <location>
        <begin position="35"/>
        <end position="52"/>
    </location>
</feature>
<organism evidence="8 9">
    <name type="scientific">Thelephora terrestris</name>
    <dbReference type="NCBI Taxonomy" id="56493"/>
    <lineage>
        <taxon>Eukaryota</taxon>
        <taxon>Fungi</taxon>
        <taxon>Dikarya</taxon>
        <taxon>Basidiomycota</taxon>
        <taxon>Agaricomycotina</taxon>
        <taxon>Agaricomycetes</taxon>
        <taxon>Thelephorales</taxon>
        <taxon>Thelephoraceae</taxon>
        <taxon>Thelephora</taxon>
    </lineage>
</organism>
<accession>A0A9P6HQC9</accession>
<evidence type="ECO:0000256" key="3">
    <source>
        <dbReference type="ARBA" id="ARBA00022692"/>
    </source>
</evidence>
<dbReference type="FunFam" id="1.20.1250.20:FF:000034">
    <property type="entry name" value="MFS general substrate transporter"/>
    <property type="match status" value="1"/>
</dbReference>
<keyword evidence="2" id="KW-0813">Transport</keyword>
<sequence>MSEEKERAKDRDTTPVPAFEEGQDFIDEKKLLRKVDWHLLPALIFLFFLSFLDRSNVGNARIEGLAEDTHMTGNQYLTTLSIWFIGYVLFEIPSNIVLRRTSPRFWLPTLTLVWGIVCTLMGLTQNFAGFLAVRFFLGVAESGLFPGVVFYLSMWYKRNEQHYRIALFLSAATLAGAFGGFLGFALAKMKGVAGLGGWRWIFIIEGLFTIVCSIAAYFFIFNYPADAKFLTQREKDYITARLKDDSDATRNEVFSWDGVIQALKDPKVWLYALCFHTMGYPGYTLSLFIPTIITGLGYTSTQAQLLSIPPYVVAFITTMTVAVFAEKTKRRAPFIIGGSTVALVGYIILISSHWPGLSYAGTIIVTAGMFPSTAIIVSWPANNVSGQTKRATASALQISVGNIAAIMGTQLYRPKWSPRYFVGHGMAIGYLVGNIVAVGTLWYVMHKENERRDRGERDDRLRDVDKDVFLGDDDPRWRFQT</sequence>
<dbReference type="Gene3D" id="1.20.1250.20">
    <property type="entry name" value="MFS general substrate transporter like domains"/>
    <property type="match status" value="2"/>
</dbReference>
<reference evidence="8" key="2">
    <citation type="submission" date="2020-11" db="EMBL/GenBank/DDBJ databases">
        <authorList>
            <consortium name="DOE Joint Genome Institute"/>
            <person name="Kuo A."/>
            <person name="Miyauchi S."/>
            <person name="Kiss E."/>
            <person name="Drula E."/>
            <person name="Kohler A."/>
            <person name="Sanchez-Garcia M."/>
            <person name="Andreopoulos B."/>
            <person name="Barry K.W."/>
            <person name="Bonito G."/>
            <person name="Buee M."/>
            <person name="Carver A."/>
            <person name="Chen C."/>
            <person name="Cichocki N."/>
            <person name="Clum A."/>
            <person name="Culley D."/>
            <person name="Crous P.W."/>
            <person name="Fauchery L."/>
            <person name="Girlanda M."/>
            <person name="Hayes R."/>
            <person name="Keri Z."/>
            <person name="Labutti K."/>
            <person name="Lipzen A."/>
            <person name="Lombard V."/>
            <person name="Magnuson J."/>
            <person name="Maillard F."/>
            <person name="Morin E."/>
            <person name="Murat C."/>
            <person name="Nolan M."/>
            <person name="Ohm R."/>
            <person name="Pangilinan J."/>
            <person name="Pereira M."/>
            <person name="Perotto S."/>
            <person name="Peter M."/>
            <person name="Riley R."/>
            <person name="Sitrit Y."/>
            <person name="Stielow B."/>
            <person name="Szollosi G."/>
            <person name="Zifcakova L."/>
            <person name="Stursova M."/>
            <person name="Spatafora J.W."/>
            <person name="Tedersoo L."/>
            <person name="Vaario L.-M."/>
            <person name="Yamada A."/>
            <person name="Yan M."/>
            <person name="Wang P."/>
            <person name="Xu J."/>
            <person name="Bruns T."/>
            <person name="Baldrian P."/>
            <person name="Vilgalys R."/>
            <person name="Henrissat B."/>
            <person name="Grigoriev I.V."/>
            <person name="Hibbett D."/>
            <person name="Nagy L.G."/>
            <person name="Martin F.M."/>
        </authorList>
    </citation>
    <scope>NUCLEOTIDE SEQUENCE</scope>
    <source>
        <strain evidence="8">UH-Tt-Lm1</strain>
    </source>
</reference>
<comment type="subcellular location">
    <subcellularLocation>
        <location evidence="1">Membrane</location>
        <topology evidence="1">Multi-pass membrane protein</topology>
    </subcellularLocation>
</comment>
<feature type="transmembrane region" description="Helical" evidence="6">
    <location>
        <begin position="198"/>
        <end position="220"/>
    </location>
</feature>
<evidence type="ECO:0000313" key="9">
    <source>
        <dbReference type="Proteomes" id="UP000736335"/>
    </source>
</evidence>
<keyword evidence="5 6" id="KW-0472">Membrane</keyword>
<keyword evidence="4 6" id="KW-1133">Transmembrane helix</keyword>
<evidence type="ECO:0000256" key="2">
    <source>
        <dbReference type="ARBA" id="ARBA00022448"/>
    </source>
</evidence>
<proteinExistence type="predicted"/>
<feature type="transmembrane region" description="Helical" evidence="6">
    <location>
        <begin position="268"/>
        <end position="293"/>
    </location>
</feature>
<dbReference type="InterPro" id="IPR011701">
    <property type="entry name" value="MFS"/>
</dbReference>
<feature type="transmembrane region" description="Helical" evidence="6">
    <location>
        <begin position="165"/>
        <end position="186"/>
    </location>
</feature>
<dbReference type="Pfam" id="PF07690">
    <property type="entry name" value="MFS_1"/>
    <property type="match status" value="1"/>
</dbReference>
<name>A0A9P6HQC9_9AGAM</name>
<feature type="transmembrane region" description="Helical" evidence="6">
    <location>
        <begin position="424"/>
        <end position="444"/>
    </location>
</feature>
<gene>
    <name evidence="8" type="ORF">BJ322DRAFT_3709</name>
</gene>
<feature type="transmembrane region" description="Helical" evidence="6">
    <location>
        <begin position="332"/>
        <end position="351"/>
    </location>
</feature>
<dbReference type="AlphaFoldDB" id="A0A9P6HQC9"/>
<evidence type="ECO:0000256" key="5">
    <source>
        <dbReference type="ARBA" id="ARBA00023136"/>
    </source>
</evidence>
<comment type="caution">
    <text evidence="8">The sequence shown here is derived from an EMBL/GenBank/DDBJ whole genome shotgun (WGS) entry which is preliminary data.</text>
</comment>
<dbReference type="OrthoDB" id="2962993at2759"/>
<dbReference type="PANTHER" id="PTHR43791">
    <property type="entry name" value="PERMEASE-RELATED"/>
    <property type="match status" value="1"/>
</dbReference>
<feature type="transmembrane region" description="Helical" evidence="6">
    <location>
        <begin position="391"/>
        <end position="412"/>
    </location>
</feature>
<feature type="transmembrane region" description="Helical" evidence="6">
    <location>
        <begin position="130"/>
        <end position="153"/>
    </location>
</feature>